<dbReference type="Pfam" id="PF00465">
    <property type="entry name" value="Fe-ADH"/>
    <property type="match status" value="1"/>
</dbReference>
<dbReference type="InterPro" id="IPR056798">
    <property type="entry name" value="ADH_Fe_C"/>
</dbReference>
<evidence type="ECO:0000256" key="3">
    <source>
        <dbReference type="ARBA" id="ARBA00023002"/>
    </source>
</evidence>
<keyword evidence="3 7" id="KW-0560">Oxidoreductase</keyword>
<dbReference type="EC" id="1.1.1.77" evidence="7"/>
<evidence type="ECO:0000256" key="2">
    <source>
        <dbReference type="ARBA" id="ARBA00007358"/>
    </source>
</evidence>
<dbReference type="InterPro" id="IPR013460">
    <property type="entry name" value="Lactal_redase"/>
</dbReference>
<dbReference type="InterPro" id="IPR001670">
    <property type="entry name" value="ADH_Fe/GldA"/>
</dbReference>
<dbReference type="Gene3D" id="3.40.50.1970">
    <property type="match status" value="1"/>
</dbReference>
<evidence type="ECO:0000256" key="1">
    <source>
        <dbReference type="ARBA" id="ARBA00001962"/>
    </source>
</evidence>
<dbReference type="FunFam" id="3.40.50.1970:FF:000003">
    <property type="entry name" value="Alcohol dehydrogenase, iron-containing"/>
    <property type="match status" value="1"/>
</dbReference>
<dbReference type="NCBIfam" id="NF007911">
    <property type="entry name" value="PRK10624.1"/>
    <property type="match status" value="1"/>
</dbReference>
<dbReference type="PROSITE" id="PS00913">
    <property type="entry name" value="ADH_IRON_1"/>
    <property type="match status" value="1"/>
</dbReference>
<dbReference type="PANTHER" id="PTHR11496:SF106">
    <property type="entry name" value="LACTALDEHYDE REDUCTASE"/>
    <property type="match status" value="1"/>
</dbReference>
<dbReference type="SUPFAM" id="SSF56796">
    <property type="entry name" value="Dehydroquinate synthase-like"/>
    <property type="match status" value="1"/>
</dbReference>
<protein>
    <submittedName>
        <fullName evidence="6">Lactaldehyde reductase</fullName>
        <ecNumber evidence="7">1.1.1.77</ecNumber>
    </submittedName>
</protein>
<evidence type="ECO:0000313" key="7">
    <source>
        <dbReference type="EMBL" id="UXE39125.1"/>
    </source>
</evidence>
<reference evidence="6 8" key="1">
    <citation type="submission" date="2017-07" db="EMBL/GenBank/DDBJ databases">
        <title>Raoultella ornithinolytica strain HH3 draft genome.</title>
        <authorList>
            <person name="Duceppe M.-O."/>
            <person name="Huang H."/>
            <person name="Phipps-Todd B."/>
        </authorList>
    </citation>
    <scope>NUCLEOTIDE SEQUENCE [LARGE SCALE GENOMIC DNA]</scope>
    <source>
        <strain evidence="6 8">HH3</strain>
    </source>
</reference>
<feature type="domain" description="Alcohol dehydrogenase iron-type/glycerol dehydrogenase GldA" evidence="4">
    <location>
        <begin position="11"/>
        <end position="177"/>
    </location>
</feature>
<organism evidence="6 8">
    <name type="scientific">Raoultella ornithinolytica</name>
    <name type="common">Klebsiella ornithinolytica</name>
    <dbReference type="NCBI Taxonomy" id="54291"/>
    <lineage>
        <taxon>Bacteria</taxon>
        <taxon>Pseudomonadati</taxon>
        <taxon>Pseudomonadota</taxon>
        <taxon>Gammaproteobacteria</taxon>
        <taxon>Enterobacterales</taxon>
        <taxon>Enterobacteriaceae</taxon>
        <taxon>Klebsiella/Raoultella group</taxon>
        <taxon>Raoultella</taxon>
    </lineage>
</organism>
<dbReference type="EMBL" id="NKYI01000029">
    <property type="protein sequence ID" value="PIK82110.1"/>
    <property type="molecule type" value="Genomic_DNA"/>
</dbReference>
<dbReference type="GO" id="GO:0004022">
    <property type="term" value="F:alcohol dehydrogenase (NAD+) activity"/>
    <property type="evidence" value="ECO:0007669"/>
    <property type="project" value="TreeGrafter"/>
</dbReference>
<dbReference type="AlphaFoldDB" id="A0A1Y6GCJ5"/>
<dbReference type="CDD" id="cd08176">
    <property type="entry name" value="LPO"/>
    <property type="match status" value="1"/>
</dbReference>
<dbReference type="GO" id="GO:0046872">
    <property type="term" value="F:metal ion binding"/>
    <property type="evidence" value="ECO:0007669"/>
    <property type="project" value="InterPro"/>
</dbReference>
<dbReference type="PANTHER" id="PTHR11496">
    <property type="entry name" value="ALCOHOL DEHYDROGENASE"/>
    <property type="match status" value="1"/>
</dbReference>
<evidence type="ECO:0000259" key="4">
    <source>
        <dbReference type="Pfam" id="PF00465"/>
    </source>
</evidence>
<dbReference type="Pfam" id="PF25137">
    <property type="entry name" value="ADH_Fe_C"/>
    <property type="match status" value="1"/>
</dbReference>
<reference evidence="7" key="2">
    <citation type="submission" date="2022-09" db="EMBL/GenBank/DDBJ databases">
        <title>Multidrug resistance Raoultella ornithinolytica Strain MQB_Silv_108.</title>
        <authorList>
            <person name="Quintela-Baluja M."/>
        </authorList>
    </citation>
    <scope>NUCLEOTIDE SEQUENCE</scope>
    <source>
        <strain evidence="7">MQB_Silv_108</strain>
    </source>
</reference>
<dbReference type="Gene3D" id="1.20.1090.10">
    <property type="entry name" value="Dehydroquinate synthase-like - alpha domain"/>
    <property type="match status" value="1"/>
</dbReference>
<proteinExistence type="inferred from homology"/>
<dbReference type="RefSeq" id="WP_015585851.1">
    <property type="nucleotide sequence ID" value="NZ_ABDFAB020000010.1"/>
</dbReference>
<name>A0A1Y6GCJ5_RAOOR</name>
<comment type="cofactor">
    <cofactor evidence="1">
        <name>Fe cation</name>
        <dbReference type="ChEBI" id="CHEBI:24875"/>
    </cofactor>
</comment>
<dbReference type="Proteomes" id="UP000229713">
    <property type="component" value="Unassembled WGS sequence"/>
</dbReference>
<dbReference type="FunFam" id="1.20.1090.10:FF:000001">
    <property type="entry name" value="Aldehyde-alcohol dehydrogenase"/>
    <property type="match status" value="1"/>
</dbReference>
<evidence type="ECO:0000259" key="5">
    <source>
        <dbReference type="Pfam" id="PF25137"/>
    </source>
</evidence>
<dbReference type="InterPro" id="IPR039697">
    <property type="entry name" value="Alcohol_dehydrogenase_Fe"/>
</dbReference>
<accession>A0A1Y6GCJ5</accession>
<dbReference type="STRING" id="54291.TE10_22715"/>
<comment type="similarity">
    <text evidence="2">Belongs to the iron-containing alcohol dehydrogenase family.</text>
</comment>
<sequence>MANRMILNETAWFGRGAVAALADEVIRRGYHKALIVTDKNLAQCGVVDKVTRRMDDAGLAWEMFSGAIPNPTIAVVQEGLGVFQRSGADYLIAIGGGSPQDTCKAIGIIHANPEFADVRSLEGLSPTRNPGVPIMAIPTTAGTAAEVTINYVITDEAQRRKFVCVDPHDIPQVAFIDADMMDGMPPALKAATGVDALTHAIEGYITRAAWALTDALHIKAIEVIAGALRDSVAGDSQAGEAMALGQYIAGMGFSNVGLGLVHGMAHPLGAFYNTPHGVANAILLPHVMRYNADFSGEKFRDIARAMGEKVDGVSLEQARQSAVDAVFRLNRDVGIPPHLRDVGVRKEDIPALAQAAFADVCTGGNPREASLEEIITLYHTAW</sequence>
<dbReference type="NCBIfam" id="TIGR02638">
    <property type="entry name" value="lactal_redase"/>
    <property type="match status" value="1"/>
</dbReference>
<dbReference type="GO" id="GO:0008912">
    <property type="term" value="F:lactaldehyde reductase activity"/>
    <property type="evidence" value="ECO:0007669"/>
    <property type="project" value="UniProtKB-EC"/>
</dbReference>
<dbReference type="Proteomes" id="UP001064206">
    <property type="component" value="Chromosome"/>
</dbReference>
<dbReference type="InterPro" id="IPR018211">
    <property type="entry name" value="ADH_Fe_CS"/>
</dbReference>
<evidence type="ECO:0000313" key="8">
    <source>
        <dbReference type="Proteomes" id="UP000229713"/>
    </source>
</evidence>
<dbReference type="EMBL" id="CP104450">
    <property type="protein sequence ID" value="UXE39125.1"/>
    <property type="molecule type" value="Genomic_DNA"/>
</dbReference>
<feature type="domain" description="Fe-containing alcohol dehydrogenase-like C-terminal" evidence="5">
    <location>
        <begin position="190"/>
        <end position="382"/>
    </location>
</feature>
<evidence type="ECO:0000313" key="6">
    <source>
        <dbReference type="EMBL" id="PIK82110.1"/>
    </source>
</evidence>
<dbReference type="PROSITE" id="PS00060">
    <property type="entry name" value="ADH_IRON_2"/>
    <property type="match status" value="1"/>
</dbReference>
<dbReference type="PaxDb" id="1286170-RORB6_23530"/>
<gene>
    <name evidence="7" type="primary">fucO</name>
    <name evidence="6" type="ORF">CFY86_22425</name>
    <name evidence="7" type="ORF">N2J37_04965</name>
</gene>
<dbReference type="eggNOG" id="COG1454">
    <property type="taxonomic scope" value="Bacteria"/>
</dbReference>